<gene>
    <name evidence="1" type="ORF">EDC64_101654</name>
</gene>
<dbReference type="OrthoDB" id="8796340at2"/>
<proteinExistence type="predicted"/>
<accession>A0A4R3M6A7</accession>
<organism evidence="1 2">
    <name type="scientific">Aquabacter spiritensis</name>
    <dbReference type="NCBI Taxonomy" id="933073"/>
    <lineage>
        <taxon>Bacteria</taxon>
        <taxon>Pseudomonadati</taxon>
        <taxon>Pseudomonadota</taxon>
        <taxon>Alphaproteobacteria</taxon>
        <taxon>Hyphomicrobiales</taxon>
        <taxon>Xanthobacteraceae</taxon>
        <taxon>Aquabacter</taxon>
    </lineage>
</organism>
<reference evidence="1 2" key="1">
    <citation type="submission" date="2019-03" db="EMBL/GenBank/DDBJ databases">
        <title>Genomic Encyclopedia of Type Strains, Phase IV (KMG-IV): sequencing the most valuable type-strain genomes for metagenomic binning, comparative biology and taxonomic classification.</title>
        <authorList>
            <person name="Goeker M."/>
        </authorList>
    </citation>
    <scope>NUCLEOTIDE SEQUENCE [LARGE SCALE GENOMIC DNA]</scope>
    <source>
        <strain evidence="1 2">DSM 9035</strain>
    </source>
</reference>
<keyword evidence="2" id="KW-1185">Reference proteome</keyword>
<dbReference type="InterPro" id="IPR046032">
    <property type="entry name" value="DUF5990"/>
</dbReference>
<dbReference type="Pfam" id="PF19452">
    <property type="entry name" value="DUF5990"/>
    <property type="match status" value="1"/>
</dbReference>
<protein>
    <submittedName>
        <fullName evidence="1">Uncharacterized protein</fullName>
    </submittedName>
</protein>
<sequence>MVTLRIVIAQPVAGVLHSLQAKDDSPLDAKSSRDGAPLAFDFQVRTAPGPKVFGDQVRREGPVRRFVYIRIGQLAGDPASPWSRRMKIDIHDIAQDLLDRAAKSGETLETTVIGTGKDGTPACATVRTTGWRIAGL</sequence>
<name>A0A4R3M6A7_9HYPH</name>
<dbReference type="RefSeq" id="WP_132029778.1">
    <property type="nucleotide sequence ID" value="NZ_SMAI01000001.1"/>
</dbReference>
<comment type="caution">
    <text evidence="1">The sequence shown here is derived from an EMBL/GenBank/DDBJ whole genome shotgun (WGS) entry which is preliminary data.</text>
</comment>
<dbReference type="EMBL" id="SMAI01000001">
    <property type="protein sequence ID" value="TCT08133.1"/>
    <property type="molecule type" value="Genomic_DNA"/>
</dbReference>
<evidence type="ECO:0000313" key="1">
    <source>
        <dbReference type="EMBL" id="TCT08133.1"/>
    </source>
</evidence>
<dbReference type="AlphaFoldDB" id="A0A4R3M6A7"/>
<evidence type="ECO:0000313" key="2">
    <source>
        <dbReference type="Proteomes" id="UP000294664"/>
    </source>
</evidence>
<dbReference type="Proteomes" id="UP000294664">
    <property type="component" value="Unassembled WGS sequence"/>
</dbReference>